<dbReference type="EMBL" id="BAAALF010000066">
    <property type="protein sequence ID" value="GAA1244088.1"/>
    <property type="molecule type" value="Genomic_DNA"/>
</dbReference>
<dbReference type="InterPro" id="IPR029479">
    <property type="entry name" value="Nitroreductase"/>
</dbReference>
<evidence type="ECO:0000313" key="5">
    <source>
        <dbReference type="EMBL" id="GAA1244088.1"/>
    </source>
</evidence>
<feature type="compositionally biased region" description="Gly residues" evidence="3">
    <location>
        <begin position="10"/>
        <end position="19"/>
    </location>
</feature>
<accession>A0ABP4GYQ4</accession>
<evidence type="ECO:0000259" key="4">
    <source>
        <dbReference type="Pfam" id="PF00881"/>
    </source>
</evidence>
<keyword evidence="6" id="KW-1185">Reference proteome</keyword>
<gene>
    <name evidence="5" type="ORF">GCM10009665_38620</name>
</gene>
<dbReference type="RefSeq" id="WP_344442986.1">
    <property type="nucleotide sequence ID" value="NZ_BAAALF010000066.1"/>
</dbReference>
<reference evidence="6" key="1">
    <citation type="journal article" date="2019" name="Int. J. Syst. Evol. Microbiol.">
        <title>The Global Catalogue of Microorganisms (GCM) 10K type strain sequencing project: providing services to taxonomists for standard genome sequencing and annotation.</title>
        <authorList>
            <consortium name="The Broad Institute Genomics Platform"/>
            <consortium name="The Broad Institute Genome Sequencing Center for Infectious Disease"/>
            <person name="Wu L."/>
            <person name="Ma J."/>
        </authorList>
    </citation>
    <scope>NUCLEOTIDE SEQUENCE [LARGE SCALE GENOMIC DNA]</scope>
    <source>
        <strain evidence="6">JCM 13004</strain>
    </source>
</reference>
<sequence length="206" mass="21669">MTAHRAGQDRSGGNGSGGDGSDECHAGEGLAADPVLRAIRTRRVVRGLSDEPVDRRLLTAVLDSARYAPHAGNRRLHRYVVVTRPPLLRALRMVSPGMLQHPTAAIVVCVDWARVRGYGFPAANHGPYVDVGTAAATLLLAAHAVGLAAGPVTSFSRAAVGTLLALGEGVRPELIVCLGHPAAEQPPPVRRRGGPAWADLVQWERG</sequence>
<dbReference type="InterPro" id="IPR000415">
    <property type="entry name" value="Nitroreductase-like"/>
</dbReference>
<organism evidence="5 6">
    <name type="scientific">Kitasatospora nipponensis</name>
    <dbReference type="NCBI Taxonomy" id="258049"/>
    <lineage>
        <taxon>Bacteria</taxon>
        <taxon>Bacillati</taxon>
        <taxon>Actinomycetota</taxon>
        <taxon>Actinomycetes</taxon>
        <taxon>Kitasatosporales</taxon>
        <taxon>Streptomycetaceae</taxon>
        <taxon>Kitasatospora</taxon>
    </lineage>
</organism>
<feature type="region of interest" description="Disordered" evidence="3">
    <location>
        <begin position="1"/>
        <end position="27"/>
    </location>
</feature>
<comment type="similarity">
    <text evidence="1">Belongs to the nitroreductase family.</text>
</comment>
<evidence type="ECO:0000256" key="1">
    <source>
        <dbReference type="ARBA" id="ARBA00007118"/>
    </source>
</evidence>
<keyword evidence="2" id="KW-0560">Oxidoreductase</keyword>
<dbReference type="SUPFAM" id="SSF55469">
    <property type="entry name" value="FMN-dependent nitroreductase-like"/>
    <property type="match status" value="1"/>
</dbReference>
<dbReference type="Proteomes" id="UP001500037">
    <property type="component" value="Unassembled WGS sequence"/>
</dbReference>
<evidence type="ECO:0000256" key="3">
    <source>
        <dbReference type="SAM" id="MobiDB-lite"/>
    </source>
</evidence>
<evidence type="ECO:0000313" key="6">
    <source>
        <dbReference type="Proteomes" id="UP001500037"/>
    </source>
</evidence>
<comment type="caution">
    <text evidence="5">The sequence shown here is derived from an EMBL/GenBank/DDBJ whole genome shotgun (WGS) entry which is preliminary data.</text>
</comment>
<proteinExistence type="inferred from homology"/>
<feature type="domain" description="Nitroreductase" evidence="4">
    <location>
        <begin position="39"/>
        <end position="90"/>
    </location>
</feature>
<name>A0ABP4GYQ4_9ACTN</name>
<dbReference type="Pfam" id="PF00881">
    <property type="entry name" value="Nitroreductase"/>
    <property type="match status" value="2"/>
</dbReference>
<dbReference type="Gene3D" id="3.40.109.10">
    <property type="entry name" value="NADH Oxidase"/>
    <property type="match status" value="1"/>
</dbReference>
<dbReference type="PANTHER" id="PTHR43673">
    <property type="entry name" value="NAD(P)H NITROREDUCTASE YDGI-RELATED"/>
    <property type="match status" value="1"/>
</dbReference>
<protein>
    <recommendedName>
        <fullName evidence="4">Nitroreductase domain-containing protein</fullName>
    </recommendedName>
</protein>
<feature type="domain" description="Nitroreductase" evidence="4">
    <location>
        <begin position="111"/>
        <end position="180"/>
    </location>
</feature>
<dbReference type="PANTHER" id="PTHR43673:SF10">
    <property type="entry name" value="NADH DEHYDROGENASE_NAD(P)H NITROREDUCTASE XCC3605-RELATED"/>
    <property type="match status" value="1"/>
</dbReference>
<evidence type="ECO:0000256" key="2">
    <source>
        <dbReference type="ARBA" id="ARBA00023002"/>
    </source>
</evidence>